<evidence type="ECO:0000259" key="3">
    <source>
        <dbReference type="PROSITE" id="PS51747"/>
    </source>
</evidence>
<dbReference type="PANTHER" id="PTHR34822">
    <property type="entry name" value="GRPB DOMAIN PROTEIN (AFU_ORTHOLOGUE AFUA_1G01530)"/>
    <property type="match status" value="1"/>
</dbReference>
<dbReference type="CDD" id="cd01283">
    <property type="entry name" value="cytidine_deaminase"/>
    <property type="match status" value="1"/>
</dbReference>
<proteinExistence type="predicted"/>
<dbReference type="PROSITE" id="PS00903">
    <property type="entry name" value="CYT_DCMP_DEAMINASES_1"/>
    <property type="match status" value="1"/>
</dbReference>
<keyword evidence="1" id="KW-0479">Metal-binding</keyword>
<dbReference type="GO" id="GO:0016787">
    <property type="term" value="F:hydrolase activity"/>
    <property type="evidence" value="ECO:0007669"/>
    <property type="project" value="InterPro"/>
</dbReference>
<dbReference type="PROSITE" id="PS51747">
    <property type="entry name" value="CYT_DCMP_DEAMINASES_2"/>
    <property type="match status" value="1"/>
</dbReference>
<dbReference type="PANTHER" id="PTHR34822:SF1">
    <property type="entry name" value="GRPB FAMILY PROTEIN"/>
    <property type="match status" value="1"/>
</dbReference>
<keyword evidence="2" id="KW-0862">Zinc</keyword>
<feature type="domain" description="CMP/dCMP-type deaminase" evidence="3">
    <location>
        <begin position="173"/>
        <end position="289"/>
    </location>
</feature>
<dbReference type="EMBL" id="DWYG01000186">
    <property type="protein sequence ID" value="HJB43034.1"/>
    <property type="molecule type" value="Genomic_DNA"/>
</dbReference>
<dbReference type="Pfam" id="PF00383">
    <property type="entry name" value="dCMP_cyt_deam_1"/>
    <property type="match status" value="1"/>
</dbReference>
<dbReference type="InterPro" id="IPR016192">
    <property type="entry name" value="APOBEC/CMP_deaminase_Zn-bd"/>
</dbReference>
<evidence type="ECO:0000256" key="1">
    <source>
        <dbReference type="ARBA" id="ARBA00022723"/>
    </source>
</evidence>
<gene>
    <name evidence="4" type="ORF">H9945_11115</name>
</gene>
<organism evidence="4 5">
    <name type="scientific">Candidatus Gemmiger avicola</name>
    <dbReference type="NCBI Taxonomy" id="2838605"/>
    <lineage>
        <taxon>Bacteria</taxon>
        <taxon>Bacillati</taxon>
        <taxon>Bacillota</taxon>
        <taxon>Clostridia</taxon>
        <taxon>Eubacteriales</taxon>
        <taxon>Gemmiger</taxon>
    </lineage>
</organism>
<protein>
    <submittedName>
        <fullName evidence="4">GrpB family protein</fullName>
    </submittedName>
</protein>
<dbReference type="InterPro" id="IPR016193">
    <property type="entry name" value="Cytidine_deaminase-like"/>
</dbReference>
<sequence>MPQHITVVEYDPEWPLKYAQERDRITEILKGNCIAIYHIGSTSVPGLPAKPIIDIMVAVRSLAQADAAAEQFSGLGYEYLGEFGIAGRRYLRKGGDERTHQIHMFQADDWENIGRHLAFRDYMRSREKERNEYANLKKDLAQRFPYDIDGYCDGKEDFVREMEKRALAQYDGTWDRLYIAARKVQYERKISPLIEAGAVAAALLSANGTIYSGVCIDTACSLGMCAERNAIANMITNGETQIKKIVAVMPDGKAGMPCGACREFMMQLSQSAGETEILCDYETKTVTRLESLTPEWWYTGQSETNG</sequence>
<dbReference type="Pfam" id="PF04229">
    <property type="entry name" value="GrpB"/>
    <property type="match status" value="1"/>
</dbReference>
<dbReference type="Gene3D" id="3.40.140.10">
    <property type="entry name" value="Cytidine Deaminase, domain 2"/>
    <property type="match status" value="1"/>
</dbReference>
<dbReference type="InterPro" id="IPR043519">
    <property type="entry name" value="NT_sf"/>
</dbReference>
<dbReference type="InterPro" id="IPR007344">
    <property type="entry name" value="GrpB/CoaE"/>
</dbReference>
<reference evidence="4" key="1">
    <citation type="journal article" date="2021" name="PeerJ">
        <title>Extensive microbial diversity within the chicken gut microbiome revealed by metagenomics and culture.</title>
        <authorList>
            <person name="Gilroy R."/>
            <person name="Ravi A."/>
            <person name="Getino M."/>
            <person name="Pursley I."/>
            <person name="Horton D.L."/>
            <person name="Alikhan N.F."/>
            <person name="Baker D."/>
            <person name="Gharbi K."/>
            <person name="Hall N."/>
            <person name="Watson M."/>
            <person name="Adriaenssens E.M."/>
            <person name="Foster-Nyarko E."/>
            <person name="Jarju S."/>
            <person name="Secka A."/>
            <person name="Antonio M."/>
            <person name="Oren A."/>
            <person name="Chaudhuri R.R."/>
            <person name="La Ragione R."/>
            <person name="Hildebrand F."/>
            <person name="Pallen M.J."/>
        </authorList>
    </citation>
    <scope>NUCLEOTIDE SEQUENCE</scope>
    <source>
        <strain evidence="4">ChiBcec8-13705</strain>
    </source>
</reference>
<dbReference type="Proteomes" id="UP000886803">
    <property type="component" value="Unassembled WGS sequence"/>
</dbReference>
<evidence type="ECO:0000313" key="5">
    <source>
        <dbReference type="Proteomes" id="UP000886803"/>
    </source>
</evidence>
<dbReference type="InterPro" id="IPR002125">
    <property type="entry name" value="CMP_dCMP_dom"/>
</dbReference>
<accession>A0A9D2M9F3</accession>
<dbReference type="SUPFAM" id="SSF81301">
    <property type="entry name" value="Nucleotidyltransferase"/>
    <property type="match status" value="1"/>
</dbReference>
<dbReference type="GO" id="GO:0008270">
    <property type="term" value="F:zinc ion binding"/>
    <property type="evidence" value="ECO:0007669"/>
    <property type="project" value="InterPro"/>
</dbReference>
<evidence type="ECO:0000256" key="2">
    <source>
        <dbReference type="ARBA" id="ARBA00022833"/>
    </source>
</evidence>
<evidence type="ECO:0000313" key="4">
    <source>
        <dbReference type="EMBL" id="HJB43034.1"/>
    </source>
</evidence>
<dbReference type="AlphaFoldDB" id="A0A9D2M9F3"/>
<dbReference type="SUPFAM" id="SSF53927">
    <property type="entry name" value="Cytidine deaminase-like"/>
    <property type="match status" value="1"/>
</dbReference>
<reference evidence="4" key="2">
    <citation type="submission" date="2021-04" db="EMBL/GenBank/DDBJ databases">
        <authorList>
            <person name="Gilroy R."/>
        </authorList>
    </citation>
    <scope>NUCLEOTIDE SEQUENCE</scope>
    <source>
        <strain evidence="4">ChiBcec8-13705</strain>
    </source>
</reference>
<name>A0A9D2M9F3_9FIRM</name>
<comment type="caution">
    <text evidence="4">The sequence shown here is derived from an EMBL/GenBank/DDBJ whole genome shotgun (WGS) entry which is preliminary data.</text>
</comment>
<dbReference type="Gene3D" id="3.30.460.10">
    <property type="entry name" value="Beta Polymerase, domain 2"/>
    <property type="match status" value="1"/>
</dbReference>